<name>A0AAD7HZK8_9AGAR</name>
<reference evidence="2" key="1">
    <citation type="submission" date="2023-03" db="EMBL/GenBank/DDBJ databases">
        <title>Massive genome expansion in bonnet fungi (Mycena s.s.) driven by repeated elements and novel gene families across ecological guilds.</title>
        <authorList>
            <consortium name="Lawrence Berkeley National Laboratory"/>
            <person name="Harder C.B."/>
            <person name="Miyauchi S."/>
            <person name="Viragh M."/>
            <person name="Kuo A."/>
            <person name="Thoen E."/>
            <person name="Andreopoulos B."/>
            <person name="Lu D."/>
            <person name="Skrede I."/>
            <person name="Drula E."/>
            <person name="Henrissat B."/>
            <person name="Morin E."/>
            <person name="Kohler A."/>
            <person name="Barry K."/>
            <person name="LaButti K."/>
            <person name="Morin E."/>
            <person name="Salamov A."/>
            <person name="Lipzen A."/>
            <person name="Mereny Z."/>
            <person name="Hegedus B."/>
            <person name="Baldrian P."/>
            <person name="Stursova M."/>
            <person name="Weitz H."/>
            <person name="Taylor A."/>
            <person name="Grigoriev I.V."/>
            <person name="Nagy L.G."/>
            <person name="Martin F."/>
            <person name="Kauserud H."/>
        </authorList>
    </citation>
    <scope>NUCLEOTIDE SEQUENCE</scope>
    <source>
        <strain evidence="2">CBHHK182m</strain>
    </source>
</reference>
<organism evidence="2 3">
    <name type="scientific">Mycena metata</name>
    <dbReference type="NCBI Taxonomy" id="1033252"/>
    <lineage>
        <taxon>Eukaryota</taxon>
        <taxon>Fungi</taxon>
        <taxon>Dikarya</taxon>
        <taxon>Basidiomycota</taxon>
        <taxon>Agaricomycotina</taxon>
        <taxon>Agaricomycetes</taxon>
        <taxon>Agaricomycetidae</taxon>
        <taxon>Agaricales</taxon>
        <taxon>Marasmiineae</taxon>
        <taxon>Mycenaceae</taxon>
        <taxon>Mycena</taxon>
    </lineage>
</organism>
<proteinExistence type="predicted"/>
<feature type="compositionally biased region" description="Acidic residues" evidence="1">
    <location>
        <begin position="33"/>
        <end position="43"/>
    </location>
</feature>
<dbReference type="EMBL" id="JARKIB010000154">
    <property type="protein sequence ID" value="KAJ7731279.1"/>
    <property type="molecule type" value="Genomic_DNA"/>
</dbReference>
<feature type="compositionally biased region" description="Gly residues" evidence="1">
    <location>
        <begin position="47"/>
        <end position="56"/>
    </location>
</feature>
<evidence type="ECO:0000256" key="1">
    <source>
        <dbReference type="SAM" id="MobiDB-lite"/>
    </source>
</evidence>
<protein>
    <submittedName>
        <fullName evidence="2">Uncharacterized protein</fullName>
    </submittedName>
</protein>
<dbReference type="AlphaFoldDB" id="A0AAD7HZK8"/>
<feature type="region of interest" description="Disordered" evidence="1">
    <location>
        <begin position="33"/>
        <end position="56"/>
    </location>
</feature>
<evidence type="ECO:0000313" key="3">
    <source>
        <dbReference type="Proteomes" id="UP001215598"/>
    </source>
</evidence>
<accession>A0AAD7HZK8</accession>
<gene>
    <name evidence="2" type="ORF">B0H16DRAFT_1329398</name>
</gene>
<keyword evidence="3" id="KW-1185">Reference proteome</keyword>
<evidence type="ECO:0000313" key="2">
    <source>
        <dbReference type="EMBL" id="KAJ7731279.1"/>
    </source>
</evidence>
<sequence>SLKILFGCVVKKPVGRPRREQFTREVLIMELLAAEESDEEPDDGALSGSGGEFEPY</sequence>
<dbReference type="Proteomes" id="UP001215598">
    <property type="component" value="Unassembled WGS sequence"/>
</dbReference>
<comment type="caution">
    <text evidence="2">The sequence shown here is derived from an EMBL/GenBank/DDBJ whole genome shotgun (WGS) entry which is preliminary data.</text>
</comment>
<feature type="non-terminal residue" evidence="2">
    <location>
        <position position="1"/>
    </location>
</feature>